<organism evidence="1 2">
    <name type="scientific">Fervidicella metallireducens AeB</name>
    <dbReference type="NCBI Taxonomy" id="1403537"/>
    <lineage>
        <taxon>Bacteria</taxon>
        <taxon>Bacillati</taxon>
        <taxon>Bacillota</taxon>
        <taxon>Clostridia</taxon>
        <taxon>Eubacteriales</taxon>
        <taxon>Clostridiaceae</taxon>
        <taxon>Fervidicella</taxon>
    </lineage>
</organism>
<evidence type="ECO:0000313" key="2">
    <source>
        <dbReference type="Proteomes" id="UP000019681"/>
    </source>
</evidence>
<dbReference type="RefSeq" id="WP_169734714.1">
    <property type="nucleotide sequence ID" value="NZ_AZQP01000009.1"/>
</dbReference>
<comment type="caution">
    <text evidence="1">The sequence shown here is derived from an EMBL/GenBank/DDBJ whole genome shotgun (WGS) entry which is preliminary data.</text>
</comment>
<gene>
    <name evidence="1" type="ORF">Q428_04660</name>
</gene>
<dbReference type="EMBL" id="AZQP01000009">
    <property type="protein sequence ID" value="EYE89083.1"/>
    <property type="molecule type" value="Genomic_DNA"/>
</dbReference>
<dbReference type="Proteomes" id="UP000019681">
    <property type="component" value="Unassembled WGS sequence"/>
</dbReference>
<proteinExistence type="predicted"/>
<protein>
    <submittedName>
        <fullName evidence="1">Uncharacterized protein</fullName>
    </submittedName>
</protein>
<dbReference type="STRING" id="1403537.Q428_04660"/>
<dbReference type="AlphaFoldDB" id="A0A017RWG1"/>
<evidence type="ECO:0000313" key="1">
    <source>
        <dbReference type="EMBL" id="EYE89083.1"/>
    </source>
</evidence>
<sequence length="58" mass="6973">MKNKDLRDEFRIADVRQWEVAEAIGISEVTFVKWLRKELSEEKKKLVREAILKVKESR</sequence>
<keyword evidence="2" id="KW-1185">Reference proteome</keyword>
<reference evidence="1 2" key="1">
    <citation type="journal article" date="2014" name="Genome Announc.">
        <title>Draft Genome Sequence of Fervidicella metallireducens Strain AeBT, an Iron-Reducing Thermoanaerobe from the Great Artesian Basin.</title>
        <authorList>
            <person name="Patel B.K."/>
        </authorList>
    </citation>
    <scope>NUCLEOTIDE SEQUENCE [LARGE SCALE GENOMIC DNA]</scope>
    <source>
        <strain evidence="1 2">AeB</strain>
    </source>
</reference>
<accession>A0A017RWG1</accession>
<name>A0A017RWG1_9CLOT</name>